<dbReference type="PANTHER" id="PTHR12358:SF31">
    <property type="entry name" value="ACYLGLYCEROL KINASE, MITOCHONDRIAL"/>
    <property type="match status" value="1"/>
</dbReference>
<dbReference type="PROSITE" id="PS50146">
    <property type="entry name" value="DAGK"/>
    <property type="match status" value="1"/>
</dbReference>
<proteinExistence type="predicted"/>
<dbReference type="InterPro" id="IPR016064">
    <property type="entry name" value="NAD/diacylglycerol_kinase_sf"/>
</dbReference>
<dbReference type="Gene3D" id="2.60.200.40">
    <property type="match status" value="1"/>
</dbReference>
<comment type="caution">
    <text evidence="3">The sequence shown here is derived from an EMBL/GenBank/DDBJ whole genome shotgun (WGS) entry which is preliminary data.</text>
</comment>
<dbReference type="InterPro" id="IPR001206">
    <property type="entry name" value="Diacylglycerol_kinase_cat_dom"/>
</dbReference>
<evidence type="ECO:0000256" key="1">
    <source>
        <dbReference type="SAM" id="MobiDB-lite"/>
    </source>
</evidence>
<feature type="region of interest" description="Disordered" evidence="1">
    <location>
        <begin position="1"/>
        <end position="23"/>
    </location>
</feature>
<feature type="domain" description="DAGKc" evidence="2">
    <location>
        <begin position="156"/>
        <end position="299"/>
    </location>
</feature>
<dbReference type="SUPFAM" id="SSF111331">
    <property type="entry name" value="NAD kinase/diacylglycerol kinase-like"/>
    <property type="match status" value="1"/>
</dbReference>
<reference evidence="3" key="1">
    <citation type="submission" date="2017-12" db="EMBL/GenBank/DDBJ databases">
        <title>Gene loss provides genomic basis for host adaptation in cereal stripe rust fungi.</title>
        <authorList>
            <person name="Xia C."/>
        </authorList>
    </citation>
    <scope>NUCLEOTIDE SEQUENCE [LARGE SCALE GENOMIC DNA]</scope>
    <source>
        <strain evidence="3">93-210</strain>
    </source>
</reference>
<keyword evidence="4" id="KW-1185">Reference proteome</keyword>
<accession>A0A2S4UMN0</accession>
<evidence type="ECO:0000259" key="2">
    <source>
        <dbReference type="PROSITE" id="PS50146"/>
    </source>
</evidence>
<dbReference type="OrthoDB" id="3853857at2759"/>
<dbReference type="InterPro" id="IPR017438">
    <property type="entry name" value="ATP-NAD_kinase_N"/>
</dbReference>
<feature type="compositionally biased region" description="Polar residues" evidence="1">
    <location>
        <begin position="11"/>
        <end position="23"/>
    </location>
</feature>
<dbReference type="VEuPathDB" id="FungiDB:PSHT_04475"/>
<dbReference type="SMART" id="SM00046">
    <property type="entry name" value="DAGKc"/>
    <property type="match status" value="1"/>
</dbReference>
<dbReference type="Pfam" id="PF00781">
    <property type="entry name" value="DAGK_cat"/>
    <property type="match status" value="1"/>
</dbReference>
<evidence type="ECO:0000313" key="4">
    <source>
        <dbReference type="Proteomes" id="UP000239156"/>
    </source>
</evidence>
<dbReference type="PANTHER" id="PTHR12358">
    <property type="entry name" value="SPHINGOSINE KINASE"/>
    <property type="match status" value="1"/>
</dbReference>
<dbReference type="EMBL" id="PKSL01000223">
    <property type="protein sequence ID" value="POV98565.1"/>
    <property type="molecule type" value="Genomic_DNA"/>
</dbReference>
<dbReference type="VEuPathDB" id="FungiDB:PSTT_14343"/>
<sequence length="584" mass="64941">MTECQHESDSGVPSPSSTLNSISQQMVQPSLSLSLVESASDGFEKVQLSQSDRSLSLHFTRSARPNRACLPFSANKPAVSDLEIEYINILNCQLDLHDQQHEHFQLRLSFLNQKLKLKTITLLGSIENSRDENTNKMAQHWRNNLLLRSYEFRGVPRSRRVLIIINPTSGSQKSLKTWSSIVEPILKASTADYQVIFTTHSGHAGELAEKLDLDSLDVVSCVSGDGLVHEVLNGLGRRKSDFMEAMNKIALTSIPCGSGNGLSTNHLGPKHAANVQLATLNVLKGKSIRLDLCSSTQLSSDQVGPSSSSSSEGQKNEEQIIRKLSLLSTSFGIMAELDVGTEHLRRLGPIRFVLGYLWGAIRNRQRKIRLDVQLIEKDKSTIENNFLQLRQNLLKTNPESLIHEDQQQSELGTDSNGLPTLKYGDIRSNLDSSHNDDPHGQNNGKWTRIETNIVSFYAGILPYMSRELLLFPAKVPGHDGSIDITLQHSNGVWDSLACLIGAETGGLFKNQNCEFMKVKAFRLSIDVEDKSQSYVVLDGENLPYRSIQVEIHERAFHTLTLNHTSDDQPQPPYFGSIGVPDRIL</sequence>
<dbReference type="Proteomes" id="UP000239156">
    <property type="component" value="Unassembled WGS sequence"/>
</dbReference>
<dbReference type="Gene3D" id="3.40.50.10330">
    <property type="entry name" value="Probable inorganic polyphosphate/atp-NAD kinase, domain 1"/>
    <property type="match status" value="1"/>
</dbReference>
<organism evidence="3 4">
    <name type="scientific">Puccinia striiformis</name>
    <dbReference type="NCBI Taxonomy" id="27350"/>
    <lineage>
        <taxon>Eukaryota</taxon>
        <taxon>Fungi</taxon>
        <taxon>Dikarya</taxon>
        <taxon>Basidiomycota</taxon>
        <taxon>Pucciniomycotina</taxon>
        <taxon>Pucciniomycetes</taxon>
        <taxon>Pucciniales</taxon>
        <taxon>Pucciniaceae</taxon>
        <taxon>Puccinia</taxon>
    </lineage>
</organism>
<name>A0A2S4UMN0_9BASI</name>
<evidence type="ECO:0000313" key="3">
    <source>
        <dbReference type="EMBL" id="POV98565.1"/>
    </source>
</evidence>
<dbReference type="InterPro" id="IPR050187">
    <property type="entry name" value="Lipid_Phosphate_FormReg"/>
</dbReference>
<protein>
    <recommendedName>
        <fullName evidence="2">DAGKc domain-containing protein</fullName>
    </recommendedName>
</protein>
<gene>
    <name evidence="3" type="ORF">PSTT_14343</name>
</gene>